<dbReference type="OrthoDB" id="340819at2"/>
<dbReference type="InParanoid" id="A0A420XPM8"/>
<feature type="compositionally biased region" description="Low complexity" evidence="1">
    <location>
        <begin position="427"/>
        <end position="444"/>
    </location>
</feature>
<feature type="signal peptide" evidence="2">
    <location>
        <begin position="1"/>
        <end position="40"/>
    </location>
</feature>
<evidence type="ECO:0000313" key="4">
    <source>
        <dbReference type="Proteomes" id="UP000281955"/>
    </source>
</evidence>
<dbReference type="AlphaFoldDB" id="A0A420XPM8"/>
<evidence type="ECO:0000256" key="1">
    <source>
        <dbReference type="SAM" id="MobiDB-lite"/>
    </source>
</evidence>
<evidence type="ECO:0000256" key="2">
    <source>
        <dbReference type="SAM" id="SignalP"/>
    </source>
</evidence>
<dbReference type="Proteomes" id="UP000281955">
    <property type="component" value="Unassembled WGS sequence"/>
</dbReference>
<dbReference type="RefSeq" id="WP_121193033.1">
    <property type="nucleotide sequence ID" value="NZ_RBWV01000011.1"/>
</dbReference>
<sequence length="460" mass="45594">MNAQPNGTRARSAGATVAALAVTTSAVLSIAAAAPGTAQAAGSSQAGAACDVTVYTPPEITSLALSPGRVDVRTAPRKVAVSVGATDDDAGVSSVQVVLASPKGPGGKQSYAAATLTRSAGTATNGTFSGTATVSRWVVPGAWTVQSLFATDAHGAVEFMQTADVVAKGWPSRLSVVSTPDVAPPALSSLVLSPAKADSRAKAAKVHVTAKAADNLSGVSFVGVSITRAGGKSTLPALLRRTGGTARAGTWTGDVVVPRWVGSARWSVEATVMDAAVNLRGYTTKAIAAKRWTSAVPVVSGTDALAPTLSAVTLAPTRVDVTGGGASIRATASARDALSGVVSGRVTWTSPSGQQSVTVELSRTSGTPQSGTWAGKAEVNACAESGTWTPSAEVTDLAGNVREYAAAQAAAFAPSLVVVGRDALAVPAPDSTPDTTGDPTATVPEQGTEPGDPQGGGDNG</sequence>
<keyword evidence="2" id="KW-0732">Signal</keyword>
<reference evidence="3 4" key="1">
    <citation type="submission" date="2018-10" db="EMBL/GenBank/DDBJ databases">
        <title>Genomic Encyclopedia of Archaeal and Bacterial Type Strains, Phase II (KMG-II): from individual species to whole genera.</title>
        <authorList>
            <person name="Goeker M."/>
        </authorList>
    </citation>
    <scope>NUCLEOTIDE SEQUENCE [LARGE SCALE GENOMIC DNA]</scope>
    <source>
        <strain evidence="3 4">RP-AC37</strain>
    </source>
</reference>
<accession>A0A420XPM8</accession>
<evidence type="ECO:0000313" key="3">
    <source>
        <dbReference type="EMBL" id="RKS75220.1"/>
    </source>
</evidence>
<keyword evidence="4" id="KW-1185">Reference proteome</keyword>
<feature type="region of interest" description="Disordered" evidence="1">
    <location>
        <begin position="426"/>
        <end position="460"/>
    </location>
</feature>
<comment type="caution">
    <text evidence="3">The sequence shown here is derived from an EMBL/GenBank/DDBJ whole genome shotgun (WGS) entry which is preliminary data.</text>
</comment>
<evidence type="ECO:0008006" key="5">
    <source>
        <dbReference type="Google" id="ProtNLM"/>
    </source>
</evidence>
<organism evidence="3 4">
    <name type="scientific">Motilibacter peucedani</name>
    <dbReference type="NCBI Taxonomy" id="598650"/>
    <lineage>
        <taxon>Bacteria</taxon>
        <taxon>Bacillati</taxon>
        <taxon>Actinomycetota</taxon>
        <taxon>Actinomycetes</taxon>
        <taxon>Motilibacterales</taxon>
        <taxon>Motilibacteraceae</taxon>
        <taxon>Motilibacter</taxon>
    </lineage>
</organism>
<protein>
    <recommendedName>
        <fullName evidence="5">Ig-like domain-containing protein</fullName>
    </recommendedName>
</protein>
<dbReference type="EMBL" id="RBWV01000011">
    <property type="protein sequence ID" value="RKS75220.1"/>
    <property type="molecule type" value="Genomic_DNA"/>
</dbReference>
<gene>
    <name evidence="3" type="ORF">CLV35_1679</name>
</gene>
<proteinExistence type="predicted"/>
<name>A0A420XPM8_9ACTN</name>
<feature type="chain" id="PRO_5019484902" description="Ig-like domain-containing protein" evidence="2">
    <location>
        <begin position="41"/>
        <end position="460"/>
    </location>
</feature>